<keyword evidence="1" id="KW-0472">Membrane</keyword>
<proteinExistence type="predicted"/>
<keyword evidence="1" id="KW-1133">Transmembrane helix</keyword>
<evidence type="ECO:0000313" key="3">
    <source>
        <dbReference type="Proteomes" id="UP001177120"/>
    </source>
</evidence>
<sequence>MYNAGHTYLLPLAIFALGHISAFPSWIIPVSLIWIAHIGMDRFFGFGLKYPEKFSNTHLHRA</sequence>
<keyword evidence="3" id="KW-1185">Reference proteome</keyword>
<organism evidence="2 3">
    <name type="scientific">Polycladomyces zharkentensis</name>
    <dbReference type="NCBI Taxonomy" id="2807616"/>
    <lineage>
        <taxon>Bacteria</taxon>
        <taxon>Bacillati</taxon>
        <taxon>Bacillota</taxon>
        <taxon>Bacilli</taxon>
        <taxon>Bacillales</taxon>
        <taxon>Thermoactinomycetaceae</taxon>
        <taxon>Polycladomyces</taxon>
    </lineage>
</organism>
<accession>A0ABS2WHJ6</accession>
<name>A0ABS2WHJ6_9BACL</name>
<reference evidence="2" key="1">
    <citation type="journal article" date="2024" name="Int. J. Syst. Evol. Microbiol.">
        <title>Polycladomyces zharkentensis sp. nov., a novel thermophilic cellulose- and starch-degrading member of the Bacillota from a geothermal aquifer in Kazakhstan.</title>
        <authorList>
            <person name="Mashzhan A."/>
            <person name="Kistaubayeva A."/>
            <person name="Javier-Lopez R."/>
            <person name="Bissenova U."/>
            <person name="Bissenbay A."/>
            <person name="Birkeland N.K."/>
        </authorList>
    </citation>
    <scope>NUCLEOTIDE SEQUENCE</scope>
    <source>
        <strain evidence="2">ZKZ2T</strain>
    </source>
</reference>
<dbReference type="Pfam" id="PF14079">
    <property type="entry name" value="DUF4260"/>
    <property type="match status" value="1"/>
</dbReference>
<dbReference type="EMBL" id="JAFHAP010000006">
    <property type="protein sequence ID" value="MBN2908988.1"/>
    <property type="molecule type" value="Genomic_DNA"/>
</dbReference>
<dbReference type="Proteomes" id="UP001177120">
    <property type="component" value="Unassembled WGS sequence"/>
</dbReference>
<feature type="transmembrane region" description="Helical" evidence="1">
    <location>
        <begin position="12"/>
        <end position="36"/>
    </location>
</feature>
<evidence type="ECO:0000313" key="2">
    <source>
        <dbReference type="EMBL" id="MBN2908988.1"/>
    </source>
</evidence>
<keyword evidence="1" id="KW-0812">Transmembrane</keyword>
<gene>
    <name evidence="2" type="ORF">JQC72_05550</name>
</gene>
<protein>
    <submittedName>
        <fullName evidence="2">DUF4260 family protein</fullName>
    </submittedName>
</protein>
<evidence type="ECO:0000256" key="1">
    <source>
        <dbReference type="SAM" id="Phobius"/>
    </source>
</evidence>
<dbReference type="InterPro" id="IPR025356">
    <property type="entry name" value="DUF4260"/>
</dbReference>
<comment type="caution">
    <text evidence="2">The sequence shown here is derived from an EMBL/GenBank/DDBJ whole genome shotgun (WGS) entry which is preliminary data.</text>
</comment>